<dbReference type="RefSeq" id="XP_011324884.1">
    <property type="nucleotide sequence ID" value="XM_011326582.1"/>
</dbReference>
<proteinExistence type="predicted"/>
<gene>
    <name evidence="1" type="ORF">FGRAMPH1_01T19833</name>
</gene>
<dbReference type="AlphaFoldDB" id="I1S7R9"/>
<dbReference type="HOGENOM" id="CLU_1555395_0_0_1"/>
<reference evidence="1 3" key="3">
    <citation type="journal article" date="2015" name="BMC Genomics">
        <title>The completed genome sequence of the pathogenic ascomycete fungus Fusarium graminearum.</title>
        <authorList>
            <person name="King R."/>
            <person name="Urban M."/>
            <person name="Hammond-Kosack M.C."/>
            <person name="Hassani-Pak K."/>
            <person name="Hammond-Kosack K.E."/>
        </authorList>
    </citation>
    <scope>NUCLEOTIDE SEQUENCE [LARGE SCALE GENOMIC DNA]</scope>
    <source>
        <strain evidence="3">ATCC MYA-4620 / CBS 123657 / FGSC 9075 / NRRL 31084 / PH-1</strain>
        <strain evidence="1">PH-1</strain>
    </source>
</reference>
<dbReference type="VEuPathDB" id="FungiDB:FGRAMPH1_01G19833"/>
<sequence length="172" mass="19594">MDHCNDSAGHGHSGFTLSSQQRVKLGLMKVREQTESIMTQELDPQVINTLRIIRVIQVLYTTVFLMGLEYITVLKGSLLISISYIKQLRGKPCWGPCRYGMMLTLIMECLLPDTVGSNIHSYIYCNHEYSNLAADRGLQRVREYGAVRFHNFVPQSPIMRVFQALGQQQPTQ</sequence>
<dbReference type="Proteomes" id="UP000070720">
    <property type="component" value="Chromosome 3"/>
</dbReference>
<accession>A0A098DYX9</accession>
<keyword evidence="3" id="KW-1185">Reference proteome</keyword>
<accession>I1S7R9</accession>
<evidence type="ECO:0000313" key="3">
    <source>
        <dbReference type="Proteomes" id="UP000070720"/>
    </source>
</evidence>
<dbReference type="OrthoDB" id="10451932at2759"/>
<reference evidence="2 3" key="1">
    <citation type="journal article" date="2007" name="Science">
        <title>The Fusarium graminearum genome reveals a link between localized polymorphism and pathogen specialization.</title>
        <authorList>
            <person name="Cuomo C.A."/>
            <person name="Gueldener U."/>
            <person name="Xu J.-R."/>
            <person name="Trail F."/>
            <person name="Turgeon B.G."/>
            <person name="Di Pietro A."/>
            <person name="Walton J.D."/>
            <person name="Ma L.-J."/>
            <person name="Baker S.E."/>
            <person name="Rep M."/>
            <person name="Adam G."/>
            <person name="Antoniw J."/>
            <person name="Baldwin T."/>
            <person name="Calvo S.E."/>
            <person name="Chang Y.-L."/>
            <person name="DeCaprio D."/>
            <person name="Gale L.R."/>
            <person name="Gnerre S."/>
            <person name="Goswami R.S."/>
            <person name="Hammond-Kosack K."/>
            <person name="Harris L.J."/>
            <person name="Hilburn K."/>
            <person name="Kennell J.C."/>
            <person name="Kroken S."/>
            <person name="Magnuson J.K."/>
            <person name="Mannhaupt G."/>
            <person name="Mauceli E.W."/>
            <person name="Mewes H.-W."/>
            <person name="Mitterbauer R."/>
            <person name="Muehlbauer G."/>
            <person name="Muensterkoetter M."/>
            <person name="Nelson D."/>
            <person name="O'Donnell K."/>
            <person name="Ouellet T."/>
            <person name="Qi W."/>
            <person name="Quesneville H."/>
            <person name="Roncero M.I.G."/>
            <person name="Seong K.-Y."/>
            <person name="Tetko I.V."/>
            <person name="Urban M."/>
            <person name="Waalwijk C."/>
            <person name="Ward T.J."/>
            <person name="Yao J."/>
            <person name="Birren B.W."/>
            <person name="Kistler H.C."/>
        </authorList>
    </citation>
    <scope>NUCLEOTIDE SEQUENCE [LARGE SCALE GENOMIC DNA]</scope>
    <source>
        <strain evidence="3">ATCC MYA-4620 / CBS 123657 / FGSC 9075 / NRRL 31084 / PH-1</strain>
        <strain evidence="2">PH-1 / ATCC MYA-4620 / FGSC 9075 / NRRL 31084</strain>
    </source>
</reference>
<dbReference type="KEGG" id="fgr:FGSG_12894"/>
<name>I1S7R9_GIBZE</name>
<evidence type="ECO:0000313" key="2">
    <source>
        <dbReference type="EnsemblFungi" id="CEF86043"/>
    </source>
</evidence>
<dbReference type="EnsemblFungi" id="CEF86043">
    <property type="protein sequence ID" value="CEF86043"/>
    <property type="gene ID" value="FGRRES_12894"/>
</dbReference>
<dbReference type="InParanoid" id="I1S7R9"/>
<dbReference type="EMBL" id="HG970334">
    <property type="protein sequence ID" value="CEF86043.1"/>
    <property type="molecule type" value="Genomic_DNA"/>
</dbReference>
<organism evidence="1 3">
    <name type="scientific">Gibberella zeae (strain ATCC MYA-4620 / CBS 123657 / FGSC 9075 / NRRL 31084 / PH-1)</name>
    <name type="common">Wheat head blight fungus</name>
    <name type="synonym">Fusarium graminearum</name>
    <dbReference type="NCBI Taxonomy" id="229533"/>
    <lineage>
        <taxon>Eukaryota</taxon>
        <taxon>Fungi</taxon>
        <taxon>Dikarya</taxon>
        <taxon>Ascomycota</taxon>
        <taxon>Pezizomycotina</taxon>
        <taxon>Sordariomycetes</taxon>
        <taxon>Hypocreomycetidae</taxon>
        <taxon>Hypocreales</taxon>
        <taxon>Nectriaceae</taxon>
        <taxon>Fusarium</taxon>
    </lineage>
</organism>
<protein>
    <submittedName>
        <fullName evidence="1">Chromosome 3, complete genome</fullName>
    </submittedName>
</protein>
<evidence type="ECO:0000313" key="1">
    <source>
        <dbReference type="EMBL" id="CEF86043.1"/>
    </source>
</evidence>
<reference evidence="2 3" key="2">
    <citation type="journal article" date="2010" name="Nature">
        <title>Comparative genomics reveals mobile pathogenicity chromosomes in Fusarium.</title>
        <authorList>
            <person name="Ma L.J."/>
            <person name="van der Does H.C."/>
            <person name="Borkovich K.A."/>
            <person name="Coleman J.J."/>
            <person name="Daboussi M.J."/>
            <person name="Di Pietro A."/>
            <person name="Dufresne M."/>
            <person name="Freitag M."/>
            <person name="Grabherr M."/>
            <person name="Henrissat B."/>
            <person name="Houterman P.M."/>
            <person name="Kang S."/>
            <person name="Shim W.B."/>
            <person name="Woloshuk C."/>
            <person name="Xie X."/>
            <person name="Xu J.R."/>
            <person name="Antoniw J."/>
            <person name="Baker S.E."/>
            <person name="Bluhm B.H."/>
            <person name="Breakspear A."/>
            <person name="Brown D.W."/>
            <person name="Butchko R.A."/>
            <person name="Chapman S."/>
            <person name="Coulson R."/>
            <person name="Coutinho P.M."/>
            <person name="Danchin E.G."/>
            <person name="Diener A."/>
            <person name="Gale L.R."/>
            <person name="Gardiner D.M."/>
            <person name="Goff S."/>
            <person name="Hammond-Kosack K.E."/>
            <person name="Hilburn K."/>
            <person name="Hua-Van A."/>
            <person name="Jonkers W."/>
            <person name="Kazan K."/>
            <person name="Kodira C.D."/>
            <person name="Koehrsen M."/>
            <person name="Kumar L."/>
            <person name="Lee Y.H."/>
            <person name="Li L."/>
            <person name="Manners J.M."/>
            <person name="Miranda-Saavedra D."/>
            <person name="Mukherjee M."/>
            <person name="Park G."/>
            <person name="Park J."/>
            <person name="Park S.Y."/>
            <person name="Proctor R.H."/>
            <person name="Regev A."/>
            <person name="Ruiz-Roldan M.C."/>
            <person name="Sain D."/>
            <person name="Sakthikumar S."/>
            <person name="Sykes S."/>
            <person name="Schwartz D.C."/>
            <person name="Turgeon B.G."/>
            <person name="Wapinski I."/>
            <person name="Yoder O."/>
            <person name="Young S."/>
            <person name="Zeng Q."/>
            <person name="Zhou S."/>
            <person name="Galagan J."/>
            <person name="Cuomo C.A."/>
            <person name="Kistler H.C."/>
            <person name="Rep M."/>
        </authorList>
    </citation>
    <scope>GENOME REANNOTATION</scope>
    <source>
        <strain evidence="3">ATCC MYA-4620 / CBS 123657 / FGSC 9075 / NRRL 31084 / PH-1</strain>
        <strain evidence="2">PH-1 / ATCC MYA-4620 / FGSC 9075 / NRRL 31084</strain>
    </source>
</reference>
<reference evidence="2" key="4">
    <citation type="submission" date="2017-01" db="UniProtKB">
        <authorList>
            <consortium name="EnsemblFungi"/>
        </authorList>
    </citation>
    <scope>IDENTIFICATION</scope>
    <source>
        <strain evidence="2">PH-1 / ATCC MYA-4620 / FGSC 9075 / NRRL 31084</strain>
    </source>
</reference>